<dbReference type="PANTHER" id="PTHR43126:SF1">
    <property type="entry name" value="D-ALANYL-D-ALANINE DIPEPTIDASE"/>
    <property type="match status" value="1"/>
</dbReference>
<sequence>MSLIDVTKLSRECCQYPIKAELKYATKKNFVGRIINGYNSTVIDVALLMPKAAKALCLTQSYLNEKYGYGLLVYDAYRPKRAVQDILSWSKQPPSDEYELERKQKHYPNIEKNQLFDLGYVCEDSGHCYGNTVDVVLQVIKTGEILDMGARYDFMDKISHSTADSTQIGEVAYKNRLILSEAMQQFGFLPYTKEFWHFSHGGEEGREIKVPLDEVITRK</sequence>
<comment type="caution">
    <text evidence="8">The sequence shown here is derived from an EMBL/GenBank/DDBJ whole genome shotgun (WGS) entry which is preliminary data.</text>
</comment>
<dbReference type="GO" id="GO:0046872">
    <property type="term" value="F:metal ion binding"/>
    <property type="evidence" value="ECO:0007669"/>
    <property type="project" value="UniProtKB-KW"/>
</dbReference>
<dbReference type="EMBL" id="WTPW01001331">
    <property type="protein sequence ID" value="KAF0442002.1"/>
    <property type="molecule type" value="Genomic_DNA"/>
</dbReference>
<keyword evidence="1" id="KW-0645">Protease</keyword>
<keyword evidence="2" id="KW-0479">Metal-binding</keyword>
<evidence type="ECO:0000256" key="2">
    <source>
        <dbReference type="ARBA" id="ARBA00022723"/>
    </source>
</evidence>
<gene>
    <name evidence="8" type="ORF">F8M41_003745</name>
</gene>
<dbReference type="GO" id="GO:0071555">
    <property type="term" value="P:cell wall organization"/>
    <property type="evidence" value="ECO:0007669"/>
    <property type="project" value="UniProtKB-KW"/>
</dbReference>
<evidence type="ECO:0000256" key="3">
    <source>
        <dbReference type="ARBA" id="ARBA00022801"/>
    </source>
</evidence>
<evidence type="ECO:0000256" key="7">
    <source>
        <dbReference type="ARBA" id="ARBA00023316"/>
    </source>
</evidence>
<keyword evidence="3" id="KW-0378">Hydrolase</keyword>
<protein>
    <submittedName>
        <fullName evidence="8">D-alanyl-D-alanine dipeptidase</fullName>
    </submittedName>
</protein>
<dbReference type="OrthoDB" id="2314329at2759"/>
<dbReference type="GO" id="GO:0008237">
    <property type="term" value="F:metallopeptidase activity"/>
    <property type="evidence" value="ECO:0007669"/>
    <property type="project" value="UniProtKB-KW"/>
</dbReference>
<dbReference type="PIRSF" id="PIRSF026671">
    <property type="entry name" value="AA_dipeptidase"/>
    <property type="match status" value="1"/>
</dbReference>
<keyword evidence="5" id="KW-0224">Dipeptidase</keyword>
<dbReference type="GO" id="GO:0006508">
    <property type="term" value="P:proteolysis"/>
    <property type="evidence" value="ECO:0007669"/>
    <property type="project" value="UniProtKB-KW"/>
</dbReference>
<dbReference type="InterPro" id="IPR009045">
    <property type="entry name" value="Zn_M74/Hedgehog-like"/>
</dbReference>
<dbReference type="Gene3D" id="3.30.1380.10">
    <property type="match status" value="1"/>
</dbReference>
<keyword evidence="6" id="KW-0482">Metalloprotease</keyword>
<evidence type="ECO:0000256" key="5">
    <source>
        <dbReference type="ARBA" id="ARBA00022997"/>
    </source>
</evidence>
<evidence type="ECO:0000313" key="8">
    <source>
        <dbReference type="EMBL" id="KAF0442002.1"/>
    </source>
</evidence>
<organism evidence="8 9">
    <name type="scientific">Gigaspora margarita</name>
    <dbReference type="NCBI Taxonomy" id="4874"/>
    <lineage>
        <taxon>Eukaryota</taxon>
        <taxon>Fungi</taxon>
        <taxon>Fungi incertae sedis</taxon>
        <taxon>Mucoromycota</taxon>
        <taxon>Glomeromycotina</taxon>
        <taxon>Glomeromycetes</taxon>
        <taxon>Diversisporales</taxon>
        <taxon>Gigasporaceae</taxon>
        <taxon>Gigaspora</taxon>
    </lineage>
</organism>
<accession>A0A8H3XAV6</accession>
<dbReference type="SUPFAM" id="SSF55166">
    <property type="entry name" value="Hedgehog/DD-peptidase"/>
    <property type="match status" value="1"/>
</dbReference>
<dbReference type="HAMAP" id="MF_01924">
    <property type="entry name" value="A_A_dipeptidase"/>
    <property type="match status" value="1"/>
</dbReference>
<dbReference type="InterPro" id="IPR000755">
    <property type="entry name" value="A_A_dipeptidase"/>
</dbReference>
<evidence type="ECO:0000313" key="9">
    <source>
        <dbReference type="Proteomes" id="UP000439903"/>
    </source>
</evidence>
<dbReference type="Pfam" id="PF01427">
    <property type="entry name" value="Peptidase_M15"/>
    <property type="match status" value="1"/>
</dbReference>
<evidence type="ECO:0000256" key="4">
    <source>
        <dbReference type="ARBA" id="ARBA00022833"/>
    </source>
</evidence>
<evidence type="ECO:0000256" key="1">
    <source>
        <dbReference type="ARBA" id="ARBA00022670"/>
    </source>
</evidence>
<name>A0A8H3XAV6_GIGMA</name>
<reference evidence="8 9" key="1">
    <citation type="journal article" date="2019" name="Environ. Microbiol.">
        <title>At the nexus of three kingdoms: the genome of the mycorrhizal fungus Gigaspora margarita provides insights into plant, endobacterial and fungal interactions.</title>
        <authorList>
            <person name="Venice F."/>
            <person name="Ghignone S."/>
            <person name="Salvioli di Fossalunga A."/>
            <person name="Amselem J."/>
            <person name="Novero M."/>
            <person name="Xianan X."/>
            <person name="Sedzielewska Toro K."/>
            <person name="Morin E."/>
            <person name="Lipzen A."/>
            <person name="Grigoriev I.V."/>
            <person name="Henrissat B."/>
            <person name="Martin F.M."/>
            <person name="Bonfante P."/>
        </authorList>
    </citation>
    <scope>NUCLEOTIDE SEQUENCE [LARGE SCALE GENOMIC DNA]</scope>
    <source>
        <strain evidence="8 9">BEG34</strain>
    </source>
</reference>
<dbReference type="AlphaFoldDB" id="A0A8H3XAV6"/>
<dbReference type="GO" id="GO:0016805">
    <property type="term" value="F:dipeptidase activity"/>
    <property type="evidence" value="ECO:0007669"/>
    <property type="project" value="UniProtKB-KW"/>
</dbReference>
<keyword evidence="9" id="KW-1185">Reference proteome</keyword>
<dbReference type="Proteomes" id="UP000439903">
    <property type="component" value="Unassembled WGS sequence"/>
</dbReference>
<proteinExistence type="inferred from homology"/>
<evidence type="ECO:0000256" key="6">
    <source>
        <dbReference type="ARBA" id="ARBA00023049"/>
    </source>
</evidence>
<dbReference type="PANTHER" id="PTHR43126">
    <property type="entry name" value="D-ALANYL-D-ALANINE DIPEPTIDASE"/>
    <property type="match status" value="1"/>
</dbReference>
<keyword evidence="7" id="KW-0961">Cell wall biogenesis/degradation</keyword>
<keyword evidence="4" id="KW-0862">Zinc</keyword>